<gene>
    <name evidence="8" type="ORF">B4135_2654</name>
</gene>
<keyword evidence="4" id="KW-0238">DNA-binding</keyword>
<sequence>MKDSREDIRLLQEIAEGSRSSFDRFYEKYGPFIYHIALRIVGDEAEAEDISQDVFLEILQKPKQFNPKRGSIEAFLAVKTKSRALDRLRKKRALLISRLEEAALKEDKGAEFHFLHQLEKNILLDALNHIPAQQREAIIRFYFQGEAQREIADRMQKPLGSIKSLIRYGLNNLRKQKEILNWIEPGGGGNKHEI</sequence>
<dbReference type="EMBL" id="LQYT01000065">
    <property type="protein sequence ID" value="KYD16145.1"/>
    <property type="molecule type" value="Genomic_DNA"/>
</dbReference>
<dbReference type="InterPro" id="IPR039425">
    <property type="entry name" value="RNA_pol_sigma-70-like"/>
</dbReference>
<evidence type="ECO:0000256" key="3">
    <source>
        <dbReference type="ARBA" id="ARBA00023082"/>
    </source>
</evidence>
<proteinExistence type="inferred from homology"/>
<dbReference type="SUPFAM" id="SSF88946">
    <property type="entry name" value="Sigma2 domain of RNA polymerase sigma factors"/>
    <property type="match status" value="1"/>
</dbReference>
<dbReference type="OrthoDB" id="9784272at2"/>
<evidence type="ECO:0000256" key="4">
    <source>
        <dbReference type="ARBA" id="ARBA00023125"/>
    </source>
</evidence>
<evidence type="ECO:0000256" key="1">
    <source>
        <dbReference type="ARBA" id="ARBA00010641"/>
    </source>
</evidence>
<dbReference type="InterPro" id="IPR014284">
    <property type="entry name" value="RNA_pol_sigma-70_dom"/>
</dbReference>
<dbReference type="Gene3D" id="1.10.1740.10">
    <property type="match status" value="1"/>
</dbReference>
<feature type="domain" description="RNA polymerase sigma-70 region 4" evidence="7">
    <location>
        <begin position="126"/>
        <end position="175"/>
    </location>
</feature>
<keyword evidence="3" id="KW-0731">Sigma factor</keyword>
<dbReference type="InterPro" id="IPR013325">
    <property type="entry name" value="RNA_pol_sigma_r2"/>
</dbReference>
<dbReference type="Pfam" id="PF04542">
    <property type="entry name" value="Sigma70_r2"/>
    <property type="match status" value="1"/>
</dbReference>
<dbReference type="STRING" id="301148.B4135_2654"/>
<evidence type="ECO:0000259" key="6">
    <source>
        <dbReference type="Pfam" id="PF04542"/>
    </source>
</evidence>
<dbReference type="InterPro" id="IPR007630">
    <property type="entry name" value="RNA_pol_sigma70_r4"/>
</dbReference>
<comment type="similarity">
    <text evidence="1">Belongs to the sigma-70 factor family. ECF subfamily.</text>
</comment>
<dbReference type="Proteomes" id="UP000075683">
    <property type="component" value="Unassembled WGS sequence"/>
</dbReference>
<dbReference type="GO" id="GO:0003677">
    <property type="term" value="F:DNA binding"/>
    <property type="evidence" value="ECO:0007669"/>
    <property type="project" value="InterPro"/>
</dbReference>
<dbReference type="GO" id="GO:0006352">
    <property type="term" value="P:DNA-templated transcription initiation"/>
    <property type="evidence" value="ECO:0007669"/>
    <property type="project" value="InterPro"/>
</dbReference>
<dbReference type="InterPro" id="IPR013324">
    <property type="entry name" value="RNA_pol_sigma_r3/r4-like"/>
</dbReference>
<dbReference type="InterPro" id="IPR007627">
    <property type="entry name" value="RNA_pol_sigma70_r2"/>
</dbReference>
<dbReference type="PANTHER" id="PTHR43133:SF62">
    <property type="entry name" value="RNA POLYMERASE SIGMA FACTOR SIGZ"/>
    <property type="match status" value="1"/>
</dbReference>
<evidence type="ECO:0000313" key="8">
    <source>
        <dbReference type="EMBL" id="KYD16145.1"/>
    </source>
</evidence>
<dbReference type="SUPFAM" id="SSF88659">
    <property type="entry name" value="Sigma3 and sigma4 domains of RNA polymerase sigma factors"/>
    <property type="match status" value="1"/>
</dbReference>
<evidence type="ECO:0000313" key="9">
    <source>
        <dbReference type="Proteomes" id="UP000075683"/>
    </source>
</evidence>
<dbReference type="NCBIfam" id="TIGR02937">
    <property type="entry name" value="sigma70-ECF"/>
    <property type="match status" value="1"/>
</dbReference>
<evidence type="ECO:0000256" key="2">
    <source>
        <dbReference type="ARBA" id="ARBA00023015"/>
    </source>
</evidence>
<keyword evidence="2" id="KW-0805">Transcription regulation</keyword>
<protein>
    <recommendedName>
        <fullName evidence="10">RNA polymerase</fullName>
    </recommendedName>
</protein>
<dbReference type="AlphaFoldDB" id="A0A150LV05"/>
<keyword evidence="5" id="KW-0804">Transcription</keyword>
<evidence type="ECO:0000259" key="7">
    <source>
        <dbReference type="Pfam" id="PF04545"/>
    </source>
</evidence>
<dbReference type="RefSeq" id="WP_061569295.1">
    <property type="nucleotide sequence ID" value="NZ_LQYT01000065.1"/>
</dbReference>
<dbReference type="GO" id="GO:0016987">
    <property type="term" value="F:sigma factor activity"/>
    <property type="evidence" value="ECO:0007669"/>
    <property type="project" value="UniProtKB-KW"/>
</dbReference>
<evidence type="ECO:0008006" key="10">
    <source>
        <dbReference type="Google" id="ProtNLM"/>
    </source>
</evidence>
<name>A0A150LV05_9BACI</name>
<feature type="domain" description="RNA polymerase sigma-70 region 2" evidence="6">
    <location>
        <begin position="25"/>
        <end position="92"/>
    </location>
</feature>
<reference evidence="8 9" key="1">
    <citation type="submission" date="2016-01" db="EMBL/GenBank/DDBJ databases">
        <title>Draft Genome Sequences of Seven Thermophilic Sporeformers Isolated from Foods.</title>
        <authorList>
            <person name="Berendsen E.M."/>
            <person name="Wells-Bennik M.H."/>
            <person name="Krawcyk A.O."/>
            <person name="De Jong A."/>
            <person name="Holsappel S."/>
            <person name="Eijlander R.T."/>
            <person name="Kuipers O.P."/>
        </authorList>
    </citation>
    <scope>NUCLEOTIDE SEQUENCE [LARGE SCALE GENOMIC DNA]</scope>
    <source>
        <strain evidence="8 9">B4135</strain>
    </source>
</reference>
<accession>A0A150LV05</accession>
<dbReference type="InterPro" id="IPR036388">
    <property type="entry name" value="WH-like_DNA-bd_sf"/>
</dbReference>
<comment type="caution">
    <text evidence="8">The sequence shown here is derived from an EMBL/GenBank/DDBJ whole genome shotgun (WGS) entry which is preliminary data.</text>
</comment>
<dbReference type="Pfam" id="PF04545">
    <property type="entry name" value="Sigma70_r4"/>
    <property type="match status" value="1"/>
</dbReference>
<dbReference type="Gene3D" id="1.10.10.10">
    <property type="entry name" value="Winged helix-like DNA-binding domain superfamily/Winged helix DNA-binding domain"/>
    <property type="match status" value="1"/>
</dbReference>
<dbReference type="PANTHER" id="PTHR43133">
    <property type="entry name" value="RNA POLYMERASE ECF-TYPE SIGMA FACTO"/>
    <property type="match status" value="1"/>
</dbReference>
<dbReference type="PATRIC" id="fig|301148.3.peg.4279"/>
<evidence type="ECO:0000256" key="5">
    <source>
        <dbReference type="ARBA" id="ARBA00023163"/>
    </source>
</evidence>
<organism evidence="8 9">
    <name type="scientific">Caldibacillus debilis</name>
    <dbReference type="NCBI Taxonomy" id="301148"/>
    <lineage>
        <taxon>Bacteria</taxon>
        <taxon>Bacillati</taxon>
        <taxon>Bacillota</taxon>
        <taxon>Bacilli</taxon>
        <taxon>Bacillales</taxon>
        <taxon>Bacillaceae</taxon>
        <taxon>Caldibacillus</taxon>
    </lineage>
</organism>